<gene>
    <name evidence="2" type="ORF">EB796_015610</name>
</gene>
<keyword evidence="3" id="KW-1185">Reference proteome</keyword>
<evidence type="ECO:0000313" key="2">
    <source>
        <dbReference type="EMBL" id="KAF6026089.1"/>
    </source>
</evidence>
<reference evidence="2" key="1">
    <citation type="submission" date="2020-06" db="EMBL/GenBank/DDBJ databases">
        <title>Draft genome of Bugula neritina, a colonial animal packing powerful symbionts and potential medicines.</title>
        <authorList>
            <person name="Rayko M."/>
        </authorList>
    </citation>
    <scope>NUCLEOTIDE SEQUENCE [LARGE SCALE GENOMIC DNA]</scope>
    <source>
        <strain evidence="2">Kwan_BN1</strain>
    </source>
</reference>
<dbReference type="AlphaFoldDB" id="A0A7J7JIE0"/>
<dbReference type="InterPro" id="IPR035940">
    <property type="entry name" value="CAP_sf"/>
</dbReference>
<evidence type="ECO:0000313" key="3">
    <source>
        <dbReference type="Proteomes" id="UP000593567"/>
    </source>
</evidence>
<accession>A0A7J7JIE0</accession>
<feature type="domain" description="SCP" evidence="1">
    <location>
        <begin position="13"/>
        <end position="43"/>
    </location>
</feature>
<proteinExistence type="predicted"/>
<dbReference type="SUPFAM" id="SSF55797">
    <property type="entry name" value="PR-1-like"/>
    <property type="match status" value="1"/>
</dbReference>
<dbReference type="InterPro" id="IPR014044">
    <property type="entry name" value="CAP_dom"/>
</dbReference>
<organism evidence="2 3">
    <name type="scientific">Bugula neritina</name>
    <name type="common">Brown bryozoan</name>
    <name type="synonym">Sertularia neritina</name>
    <dbReference type="NCBI Taxonomy" id="10212"/>
    <lineage>
        <taxon>Eukaryota</taxon>
        <taxon>Metazoa</taxon>
        <taxon>Spiralia</taxon>
        <taxon>Lophotrochozoa</taxon>
        <taxon>Bryozoa</taxon>
        <taxon>Gymnolaemata</taxon>
        <taxon>Cheilostomatida</taxon>
        <taxon>Flustrina</taxon>
        <taxon>Buguloidea</taxon>
        <taxon>Bugulidae</taxon>
        <taxon>Bugula</taxon>
    </lineage>
</organism>
<dbReference type="Proteomes" id="UP000593567">
    <property type="component" value="Unassembled WGS sequence"/>
</dbReference>
<dbReference type="PROSITE" id="PS01009">
    <property type="entry name" value="CRISP_1"/>
    <property type="match status" value="1"/>
</dbReference>
<dbReference type="InterPro" id="IPR001283">
    <property type="entry name" value="CRISP-related"/>
</dbReference>
<dbReference type="EMBL" id="VXIV02002354">
    <property type="protein sequence ID" value="KAF6026089.1"/>
    <property type="molecule type" value="Genomic_DNA"/>
</dbReference>
<protein>
    <submittedName>
        <fullName evidence="2">CRISP3</fullName>
    </submittedName>
</protein>
<dbReference type="Gene3D" id="3.40.33.10">
    <property type="entry name" value="CAP"/>
    <property type="match status" value="1"/>
</dbReference>
<evidence type="ECO:0000259" key="1">
    <source>
        <dbReference type="Pfam" id="PF00188"/>
    </source>
</evidence>
<dbReference type="OrthoDB" id="43654at2759"/>
<comment type="caution">
    <text evidence="2">The sequence shown here is derived from an EMBL/GenBank/DDBJ whole genome shotgun (WGS) entry which is preliminary data.</text>
</comment>
<name>A0A7J7JIE0_BUGNE</name>
<dbReference type="PRINTS" id="PR00837">
    <property type="entry name" value="V5TPXLIKE"/>
</dbReference>
<dbReference type="PANTHER" id="PTHR10334">
    <property type="entry name" value="CYSTEINE-RICH SECRETORY PROTEIN-RELATED"/>
    <property type="match status" value="1"/>
</dbReference>
<dbReference type="GO" id="GO:0005576">
    <property type="term" value="C:extracellular region"/>
    <property type="evidence" value="ECO:0007669"/>
    <property type="project" value="InterPro"/>
</dbReference>
<sequence>MVITQLPLHAVGHYTQMVWAETTRIGCGVQTCNGSTPFYVCNYGPSGNQADRIYEPYKLGNIEEDCPNKYNRTSGFLW</sequence>
<dbReference type="Pfam" id="PF00188">
    <property type="entry name" value="CAP"/>
    <property type="match status" value="1"/>
</dbReference>
<dbReference type="InterPro" id="IPR018244">
    <property type="entry name" value="Allrgn_V5/Tpx1_CS"/>
</dbReference>